<name>A0A1R3S1G2_ASPC5</name>
<keyword evidence="3" id="KW-0560">Oxidoreductase</keyword>
<dbReference type="Gene3D" id="3.40.50.720">
    <property type="entry name" value="NAD(P)-binding Rossmann-like Domain"/>
    <property type="match status" value="1"/>
</dbReference>
<gene>
    <name evidence="4" type="ORF">ASPCADRAFT_125563</name>
</gene>
<dbReference type="PRINTS" id="PR00081">
    <property type="entry name" value="GDHRDH"/>
</dbReference>
<dbReference type="InterPro" id="IPR002347">
    <property type="entry name" value="SDR_fam"/>
</dbReference>
<dbReference type="EMBL" id="KV907493">
    <property type="protein sequence ID" value="OOG00541.1"/>
    <property type="molecule type" value="Genomic_DNA"/>
</dbReference>
<dbReference type="OrthoDB" id="542013at2759"/>
<proteinExistence type="inferred from homology"/>
<sequence length="330" mass="36551">MINFTQPKIPPLPPTLNLTGKTAVITGASAGIGLAVTKQLLQLRISTIILAVRNISKGEACIHTLRQDQVIKSHNPNAVIKVLELDMDRYDSVQEFAKRLREETPVVDLLILNAGIGLLTLQRSPSGHERTVQVNYYSNVLLIAEVLPLLYAGAEKSGVPGRITWVGSRRHLASSLEKKAFVGTEESVLRYVDSEEGFVPFQRYGDSKLLCVLFMYVLAERLDPKKVVINILCPGMVNTGMSDVLPFYIRVFVNVLKAVKARSVEVAAWIVLNSAVVVGEESHGRFLNDVTVVGKGAYIESEEGREVQKRVWEETMVEMGRLVALPVEFR</sequence>
<dbReference type="OMA" id="MMCPGMV"/>
<accession>A0A1R3S1G2</accession>
<dbReference type="InterPro" id="IPR036291">
    <property type="entry name" value="NAD(P)-bd_dom_sf"/>
</dbReference>
<dbReference type="Proteomes" id="UP000188318">
    <property type="component" value="Unassembled WGS sequence"/>
</dbReference>
<dbReference type="AlphaFoldDB" id="A0A1R3S1G2"/>
<evidence type="ECO:0000256" key="3">
    <source>
        <dbReference type="ARBA" id="ARBA00023002"/>
    </source>
</evidence>
<organism evidence="4 5">
    <name type="scientific">Aspergillus carbonarius (strain ITEM 5010)</name>
    <dbReference type="NCBI Taxonomy" id="602072"/>
    <lineage>
        <taxon>Eukaryota</taxon>
        <taxon>Fungi</taxon>
        <taxon>Dikarya</taxon>
        <taxon>Ascomycota</taxon>
        <taxon>Pezizomycotina</taxon>
        <taxon>Eurotiomycetes</taxon>
        <taxon>Eurotiomycetidae</taxon>
        <taxon>Eurotiales</taxon>
        <taxon>Aspergillaceae</taxon>
        <taxon>Aspergillus</taxon>
        <taxon>Aspergillus subgen. Circumdati</taxon>
    </lineage>
</organism>
<evidence type="ECO:0000256" key="2">
    <source>
        <dbReference type="ARBA" id="ARBA00022857"/>
    </source>
</evidence>
<keyword evidence="5" id="KW-1185">Reference proteome</keyword>
<comment type="similarity">
    <text evidence="1">Belongs to the short-chain dehydrogenases/reductases (SDR) family.</text>
</comment>
<keyword evidence="2" id="KW-0521">NADP</keyword>
<dbReference type="Pfam" id="PF00106">
    <property type="entry name" value="adh_short"/>
    <property type="match status" value="1"/>
</dbReference>
<dbReference type="GO" id="GO:0016491">
    <property type="term" value="F:oxidoreductase activity"/>
    <property type="evidence" value="ECO:0007669"/>
    <property type="project" value="UniProtKB-KW"/>
</dbReference>
<evidence type="ECO:0000313" key="4">
    <source>
        <dbReference type="EMBL" id="OOG00541.1"/>
    </source>
</evidence>
<evidence type="ECO:0000256" key="1">
    <source>
        <dbReference type="ARBA" id="ARBA00006484"/>
    </source>
</evidence>
<evidence type="ECO:0000313" key="5">
    <source>
        <dbReference type="Proteomes" id="UP000188318"/>
    </source>
</evidence>
<dbReference type="SUPFAM" id="SSF51735">
    <property type="entry name" value="NAD(P)-binding Rossmann-fold domains"/>
    <property type="match status" value="1"/>
</dbReference>
<evidence type="ECO:0008006" key="6">
    <source>
        <dbReference type="Google" id="ProtNLM"/>
    </source>
</evidence>
<dbReference type="PANTHER" id="PTHR24320:SF252">
    <property type="entry name" value="DEHYDROGENASE_REDUCTASE FAMILY PROTEIN, PUTATIVE (AFU_ORTHOLOGUE AFUA_3G08550)-RELATED"/>
    <property type="match status" value="1"/>
</dbReference>
<dbReference type="STRING" id="602072.A0A1R3S1G2"/>
<dbReference type="PANTHER" id="PTHR24320">
    <property type="entry name" value="RETINOL DEHYDROGENASE"/>
    <property type="match status" value="1"/>
</dbReference>
<reference evidence="5" key="1">
    <citation type="journal article" date="2017" name="Genome Biol.">
        <title>Comparative genomics reveals high biological diversity and specific adaptations in the industrially and medically important fungal genus Aspergillus.</title>
        <authorList>
            <person name="de Vries R.P."/>
            <person name="Riley R."/>
            <person name="Wiebenga A."/>
            <person name="Aguilar-Osorio G."/>
            <person name="Amillis S."/>
            <person name="Uchima C.A."/>
            <person name="Anderluh G."/>
            <person name="Asadollahi M."/>
            <person name="Askin M."/>
            <person name="Barry K."/>
            <person name="Battaglia E."/>
            <person name="Bayram O."/>
            <person name="Benocci T."/>
            <person name="Braus-Stromeyer S.A."/>
            <person name="Caldana C."/>
            <person name="Canovas D."/>
            <person name="Cerqueira G.C."/>
            <person name="Chen F."/>
            <person name="Chen W."/>
            <person name="Choi C."/>
            <person name="Clum A."/>
            <person name="Dos Santos R.A."/>
            <person name="Damasio A.R."/>
            <person name="Diallinas G."/>
            <person name="Emri T."/>
            <person name="Fekete E."/>
            <person name="Flipphi M."/>
            <person name="Freyberg S."/>
            <person name="Gallo A."/>
            <person name="Gournas C."/>
            <person name="Habgood R."/>
            <person name="Hainaut M."/>
            <person name="Harispe M.L."/>
            <person name="Henrissat B."/>
            <person name="Hilden K.S."/>
            <person name="Hope R."/>
            <person name="Hossain A."/>
            <person name="Karabika E."/>
            <person name="Karaffa L."/>
            <person name="Karanyi Z."/>
            <person name="Krasevec N."/>
            <person name="Kuo A."/>
            <person name="Kusch H."/>
            <person name="LaButti K."/>
            <person name="Lagendijk E.L."/>
            <person name="Lapidus A."/>
            <person name="Levasseur A."/>
            <person name="Lindquist E."/>
            <person name="Lipzen A."/>
            <person name="Logrieco A.F."/>
            <person name="MacCabe A."/>
            <person name="Maekelae M.R."/>
            <person name="Malavazi I."/>
            <person name="Melin P."/>
            <person name="Meyer V."/>
            <person name="Mielnichuk N."/>
            <person name="Miskei M."/>
            <person name="Molnar A.P."/>
            <person name="Mule G."/>
            <person name="Ngan C.Y."/>
            <person name="Orejas M."/>
            <person name="Orosz E."/>
            <person name="Ouedraogo J.P."/>
            <person name="Overkamp K.M."/>
            <person name="Park H.-S."/>
            <person name="Perrone G."/>
            <person name="Piumi F."/>
            <person name="Punt P.J."/>
            <person name="Ram A.F."/>
            <person name="Ramon A."/>
            <person name="Rauscher S."/>
            <person name="Record E."/>
            <person name="Riano-Pachon D.M."/>
            <person name="Robert V."/>
            <person name="Roehrig J."/>
            <person name="Ruller R."/>
            <person name="Salamov A."/>
            <person name="Salih N.S."/>
            <person name="Samson R.A."/>
            <person name="Sandor E."/>
            <person name="Sanguinetti M."/>
            <person name="Schuetze T."/>
            <person name="Sepcic K."/>
            <person name="Shelest E."/>
            <person name="Sherlock G."/>
            <person name="Sophianopoulou V."/>
            <person name="Squina F.M."/>
            <person name="Sun H."/>
            <person name="Susca A."/>
            <person name="Todd R.B."/>
            <person name="Tsang A."/>
            <person name="Unkles S.E."/>
            <person name="van de Wiele N."/>
            <person name="van Rossen-Uffink D."/>
            <person name="Oliveira J.V."/>
            <person name="Vesth T.C."/>
            <person name="Visser J."/>
            <person name="Yu J.-H."/>
            <person name="Zhou M."/>
            <person name="Andersen M.R."/>
            <person name="Archer D.B."/>
            <person name="Baker S.E."/>
            <person name="Benoit I."/>
            <person name="Brakhage A.A."/>
            <person name="Braus G.H."/>
            <person name="Fischer R."/>
            <person name="Frisvad J.C."/>
            <person name="Goldman G.H."/>
            <person name="Houbraken J."/>
            <person name="Oakley B."/>
            <person name="Pocsi I."/>
            <person name="Scazzocchio C."/>
            <person name="Seiboth B."/>
            <person name="vanKuyk P.A."/>
            <person name="Wortman J."/>
            <person name="Dyer P.S."/>
            <person name="Grigoriev I.V."/>
        </authorList>
    </citation>
    <scope>NUCLEOTIDE SEQUENCE [LARGE SCALE GENOMIC DNA]</scope>
    <source>
        <strain evidence="5">ITEM 5010</strain>
    </source>
</reference>
<protein>
    <recommendedName>
        <fullName evidence="6">Ketoreductase (KR) domain-containing protein</fullName>
    </recommendedName>
</protein>
<dbReference type="VEuPathDB" id="FungiDB:ASPCADRAFT_125563"/>